<dbReference type="HOGENOM" id="CLU_1745656_0_0_3"/>
<proteinExistence type="predicted"/>
<evidence type="ECO:0000313" key="2">
    <source>
        <dbReference type="Proteomes" id="UP000000268"/>
    </source>
</evidence>
<dbReference type="Proteomes" id="UP000000268">
    <property type="component" value="Chromosome"/>
</dbReference>
<dbReference type="KEGG" id="amr:AM1_0368"/>
<dbReference type="AlphaFoldDB" id="B0C9Y7"/>
<keyword evidence="2" id="KW-1185">Reference proteome</keyword>
<evidence type="ECO:0000313" key="1">
    <source>
        <dbReference type="EMBL" id="ABW25427.1"/>
    </source>
</evidence>
<gene>
    <name evidence="1" type="ordered locus">AM1_0368</name>
</gene>
<organism evidence="1 2">
    <name type="scientific">Acaryochloris marina (strain MBIC 11017)</name>
    <dbReference type="NCBI Taxonomy" id="329726"/>
    <lineage>
        <taxon>Bacteria</taxon>
        <taxon>Bacillati</taxon>
        <taxon>Cyanobacteriota</taxon>
        <taxon>Cyanophyceae</taxon>
        <taxon>Acaryochloridales</taxon>
        <taxon>Acaryochloridaceae</taxon>
        <taxon>Acaryochloris</taxon>
    </lineage>
</organism>
<dbReference type="RefSeq" id="WP_012161037.1">
    <property type="nucleotide sequence ID" value="NC_009925.1"/>
</dbReference>
<name>B0C9Y7_ACAM1</name>
<dbReference type="EMBL" id="CP000828">
    <property type="protein sequence ID" value="ABW25427.1"/>
    <property type="molecule type" value="Genomic_DNA"/>
</dbReference>
<accession>B0C9Y7</accession>
<sequence length="149" mass="17418">MLLKRNIDSFSEFAMRLSDLNLLPYQSYAFINPNGEFIGDSLGVFERLYQYCSYLKSSIGLDFNLQHLNKNLENKDLVLSDSDKKLIEKLWSYDFEFFCDFTVDCYGQALLKKIEPKAVPTEILKGYDCWQFLGDTKRRGGKVNDFMRT</sequence>
<protein>
    <submittedName>
        <fullName evidence="1">Uncharacterized protein</fullName>
    </submittedName>
</protein>
<reference evidence="1 2" key="1">
    <citation type="journal article" date="2008" name="Proc. Natl. Acad. Sci. U.S.A.">
        <title>Niche adaptation and genome expansion in the chlorophyll d-producing cyanobacterium Acaryochloris marina.</title>
        <authorList>
            <person name="Swingley W.D."/>
            <person name="Chen M."/>
            <person name="Cheung P.C."/>
            <person name="Conrad A.L."/>
            <person name="Dejesa L.C."/>
            <person name="Hao J."/>
            <person name="Honchak B.M."/>
            <person name="Karbach L.E."/>
            <person name="Kurdoglu A."/>
            <person name="Lahiri S."/>
            <person name="Mastrian S.D."/>
            <person name="Miyashita H."/>
            <person name="Page L."/>
            <person name="Ramakrishna P."/>
            <person name="Satoh S."/>
            <person name="Sattley W.M."/>
            <person name="Shimada Y."/>
            <person name="Taylor H.L."/>
            <person name="Tomo T."/>
            <person name="Tsuchiya T."/>
            <person name="Wang Z.T."/>
            <person name="Raymond J."/>
            <person name="Mimuro M."/>
            <person name="Blankenship R.E."/>
            <person name="Touchman J.W."/>
        </authorList>
    </citation>
    <scope>NUCLEOTIDE SEQUENCE [LARGE SCALE GENOMIC DNA]</scope>
    <source>
        <strain evidence="2">MBIC 11017</strain>
    </source>
</reference>
<dbReference type="STRING" id="329726.AM1_0368"/>